<protein>
    <submittedName>
        <fullName evidence="2">Helix-turn-helix transcriptional regulator</fullName>
    </submittedName>
</protein>
<dbReference type="GO" id="GO:0003677">
    <property type="term" value="F:DNA binding"/>
    <property type="evidence" value="ECO:0007669"/>
    <property type="project" value="InterPro"/>
</dbReference>
<dbReference type="CDD" id="cd00093">
    <property type="entry name" value="HTH_XRE"/>
    <property type="match status" value="1"/>
</dbReference>
<dbReference type="Proteomes" id="UP000480039">
    <property type="component" value="Unassembled WGS sequence"/>
</dbReference>
<reference evidence="2 3" key="1">
    <citation type="submission" date="2019-04" db="EMBL/GenBank/DDBJ databases">
        <title>Genome sequencing of Clostridium botulinum Groups I-IV and Clostridium butyricum.</title>
        <authorList>
            <person name="Brunt J."/>
            <person name="Van Vliet A.H.M."/>
            <person name="Stringer S.C."/>
            <person name="Carter A.T."/>
            <person name="Peck M.W."/>
        </authorList>
    </citation>
    <scope>NUCLEOTIDE SEQUENCE [LARGE SCALE GENOMIC DNA]</scope>
    <source>
        <strain evidence="2 3">Colworth BL30</strain>
    </source>
</reference>
<gene>
    <name evidence="2" type="ORF">FC871_09410</name>
</gene>
<proteinExistence type="predicted"/>
<dbReference type="Gene3D" id="1.10.260.40">
    <property type="entry name" value="lambda repressor-like DNA-binding domains"/>
    <property type="match status" value="1"/>
</dbReference>
<dbReference type="InterPro" id="IPR010982">
    <property type="entry name" value="Lambda_DNA-bd_dom_sf"/>
</dbReference>
<feature type="domain" description="HTH cro/C1-type" evidence="1">
    <location>
        <begin position="18"/>
        <end position="72"/>
    </location>
</feature>
<evidence type="ECO:0000313" key="2">
    <source>
        <dbReference type="EMBL" id="NFJ08687.1"/>
    </source>
</evidence>
<dbReference type="SMART" id="SM00530">
    <property type="entry name" value="HTH_XRE"/>
    <property type="match status" value="1"/>
</dbReference>
<dbReference type="PROSITE" id="PS50943">
    <property type="entry name" value="HTH_CROC1"/>
    <property type="match status" value="1"/>
</dbReference>
<evidence type="ECO:0000313" key="3">
    <source>
        <dbReference type="Proteomes" id="UP000480039"/>
    </source>
</evidence>
<dbReference type="AlphaFoldDB" id="A0A846J9G9"/>
<sequence>MPLSKEEIGILIKKARELKAEKIGKKFTQNDLAESLGKSRSYIGDIENGRTYPNYRLLAEIAKVCEVPLSFFDESNNLLLSIINKFFPDMNIEKQEDFAKYISSTLSSSTTEMVDWDINIWREAFEDYNNALIAEEARSYSEVENYEFKTPEAAMQFILKQPAIMGYGGFDTSKMSDQDIIEFANELLNLMKMLGPKYNK</sequence>
<dbReference type="EMBL" id="SWQE01000004">
    <property type="protein sequence ID" value="NFJ08687.1"/>
    <property type="molecule type" value="Genomic_DNA"/>
</dbReference>
<accession>A0A846J9G9</accession>
<dbReference type="SUPFAM" id="SSF47413">
    <property type="entry name" value="lambda repressor-like DNA-binding domains"/>
    <property type="match status" value="1"/>
</dbReference>
<dbReference type="Pfam" id="PF01381">
    <property type="entry name" value="HTH_3"/>
    <property type="match status" value="1"/>
</dbReference>
<dbReference type="InterPro" id="IPR001387">
    <property type="entry name" value="Cro/C1-type_HTH"/>
</dbReference>
<name>A0A846J9G9_CLOBO</name>
<organism evidence="2 3">
    <name type="scientific">Clostridium botulinum</name>
    <dbReference type="NCBI Taxonomy" id="1491"/>
    <lineage>
        <taxon>Bacteria</taxon>
        <taxon>Bacillati</taxon>
        <taxon>Bacillota</taxon>
        <taxon>Clostridia</taxon>
        <taxon>Eubacteriales</taxon>
        <taxon>Clostridiaceae</taxon>
        <taxon>Clostridium</taxon>
    </lineage>
</organism>
<comment type="caution">
    <text evidence="2">The sequence shown here is derived from an EMBL/GenBank/DDBJ whole genome shotgun (WGS) entry which is preliminary data.</text>
</comment>
<evidence type="ECO:0000259" key="1">
    <source>
        <dbReference type="PROSITE" id="PS50943"/>
    </source>
</evidence>